<accession>A0A327MCW2</accession>
<sequence length="413" mass="41463">MQQQDSRSRDGGPGQDAARGWAPSELRSLSLVSAAHLVSHVHILVLPPLFPLLQARLGVGFIELGLALTLFNIVSGVTQAPMGFAVDRYGSRRVLVAGLLLGGSAFVALGLFPSYPALLAAAAALGLANAVYHPADYEMLSRSIGEARIGRAFSIHTFAGYLGGALAPAMTLGVSALGGLPAAMFAAGGLAFAAALPLALAGDPAPAPRAAAKRPAAAGGSVLTPAVIMLTAFFALLSLSTGGVQNFSVAALVSGRGVDFAIANVALSAFMLLSAFGVLAGGVVADRTSRHGDVAALGFGLTGTLVALVGLVPLGPVALVAALGAAGFLSGIIMPSRDMLVRAAAPPDAVGRVFGIVTTGFNIGGTVGPMLYGYLMDQGQPLLVFAASVFFIVATMAMALVGERRAKRPLAAG</sequence>
<evidence type="ECO:0000259" key="6">
    <source>
        <dbReference type="PROSITE" id="PS50850"/>
    </source>
</evidence>
<dbReference type="SUPFAM" id="SSF103473">
    <property type="entry name" value="MFS general substrate transporter"/>
    <property type="match status" value="1"/>
</dbReference>
<evidence type="ECO:0000313" key="8">
    <source>
        <dbReference type="Proteomes" id="UP000249065"/>
    </source>
</evidence>
<gene>
    <name evidence="7" type="ORF">DOO78_06455</name>
</gene>
<comment type="caution">
    <text evidence="7">The sequence shown here is derived from an EMBL/GenBank/DDBJ whole genome shotgun (WGS) entry which is preliminary data.</text>
</comment>
<feature type="transmembrane region" description="Helical" evidence="5">
    <location>
        <begin position="155"/>
        <end position="176"/>
    </location>
</feature>
<feature type="domain" description="Major facilitator superfamily (MFS) profile" evidence="6">
    <location>
        <begin position="28"/>
        <end position="405"/>
    </location>
</feature>
<dbReference type="InterPro" id="IPR036259">
    <property type="entry name" value="MFS_trans_sf"/>
</dbReference>
<dbReference type="OrthoDB" id="8894129at2"/>
<dbReference type="Pfam" id="PF07690">
    <property type="entry name" value="MFS_1"/>
    <property type="match status" value="1"/>
</dbReference>
<evidence type="ECO:0000256" key="5">
    <source>
        <dbReference type="SAM" id="Phobius"/>
    </source>
</evidence>
<feature type="transmembrane region" description="Helical" evidence="5">
    <location>
        <begin position="182"/>
        <end position="201"/>
    </location>
</feature>
<reference evidence="8" key="1">
    <citation type="submission" date="2018-06" db="EMBL/GenBank/DDBJ databases">
        <authorList>
            <person name="Khan S.A."/>
        </authorList>
    </citation>
    <scope>NUCLEOTIDE SEQUENCE [LARGE SCALE GENOMIC DNA]</scope>
    <source>
        <strain evidence="8">DB-1506</strain>
    </source>
</reference>
<dbReference type="Gene3D" id="1.20.1250.20">
    <property type="entry name" value="MFS general substrate transporter like domains"/>
    <property type="match status" value="2"/>
</dbReference>
<proteinExistence type="predicted"/>
<keyword evidence="3 5" id="KW-0472">Membrane</keyword>
<dbReference type="PANTHER" id="PTHR43129">
    <property type="entry name" value="FOSMIDOMYCIN RESISTANCE PROTEIN"/>
    <property type="match status" value="1"/>
</dbReference>
<dbReference type="GO" id="GO:0022857">
    <property type="term" value="F:transmembrane transporter activity"/>
    <property type="evidence" value="ECO:0007669"/>
    <property type="project" value="InterPro"/>
</dbReference>
<feature type="region of interest" description="Disordered" evidence="4">
    <location>
        <begin position="1"/>
        <end position="20"/>
    </location>
</feature>
<dbReference type="RefSeq" id="WP_111468912.1">
    <property type="nucleotide sequence ID" value="NZ_QLIX01000003.1"/>
</dbReference>
<dbReference type="PANTHER" id="PTHR43129:SF1">
    <property type="entry name" value="FOSMIDOMYCIN RESISTANCE PROTEIN"/>
    <property type="match status" value="1"/>
</dbReference>
<evidence type="ECO:0000256" key="3">
    <source>
        <dbReference type="ARBA" id="ARBA00023136"/>
    </source>
</evidence>
<dbReference type="AlphaFoldDB" id="A0A327MCW2"/>
<keyword evidence="2 5" id="KW-1133">Transmembrane helix</keyword>
<organism evidence="7 8">
    <name type="scientific">Roseicella frigidaeris</name>
    <dbReference type="NCBI Taxonomy" id="2230885"/>
    <lineage>
        <taxon>Bacteria</taxon>
        <taxon>Pseudomonadati</taxon>
        <taxon>Pseudomonadota</taxon>
        <taxon>Alphaproteobacteria</taxon>
        <taxon>Acetobacterales</taxon>
        <taxon>Roseomonadaceae</taxon>
        <taxon>Roseicella</taxon>
    </lineage>
</organism>
<feature type="transmembrane region" description="Helical" evidence="5">
    <location>
        <begin position="318"/>
        <end position="337"/>
    </location>
</feature>
<feature type="transmembrane region" description="Helical" evidence="5">
    <location>
        <begin position="118"/>
        <end position="135"/>
    </location>
</feature>
<evidence type="ECO:0000256" key="1">
    <source>
        <dbReference type="ARBA" id="ARBA00022692"/>
    </source>
</evidence>
<feature type="transmembrane region" description="Helical" evidence="5">
    <location>
        <begin position="55"/>
        <end position="74"/>
    </location>
</feature>
<evidence type="ECO:0000313" key="7">
    <source>
        <dbReference type="EMBL" id="RAI59883.1"/>
    </source>
</evidence>
<dbReference type="Proteomes" id="UP000249065">
    <property type="component" value="Unassembled WGS sequence"/>
</dbReference>
<dbReference type="InterPro" id="IPR020846">
    <property type="entry name" value="MFS_dom"/>
</dbReference>
<protein>
    <submittedName>
        <fullName evidence="7">MFS transporter</fullName>
    </submittedName>
</protein>
<dbReference type="GO" id="GO:0005886">
    <property type="term" value="C:plasma membrane"/>
    <property type="evidence" value="ECO:0007669"/>
    <property type="project" value="TreeGrafter"/>
</dbReference>
<evidence type="ECO:0000256" key="2">
    <source>
        <dbReference type="ARBA" id="ARBA00022989"/>
    </source>
</evidence>
<dbReference type="EMBL" id="QLIX01000003">
    <property type="protein sequence ID" value="RAI59883.1"/>
    <property type="molecule type" value="Genomic_DNA"/>
</dbReference>
<feature type="transmembrane region" description="Helical" evidence="5">
    <location>
        <begin position="349"/>
        <end position="375"/>
    </location>
</feature>
<dbReference type="InterPro" id="IPR011701">
    <property type="entry name" value="MFS"/>
</dbReference>
<keyword evidence="1 5" id="KW-0812">Transmembrane</keyword>
<dbReference type="PROSITE" id="PS50850">
    <property type="entry name" value="MFS"/>
    <property type="match status" value="1"/>
</dbReference>
<feature type="transmembrane region" description="Helical" evidence="5">
    <location>
        <begin position="381"/>
        <end position="401"/>
    </location>
</feature>
<name>A0A327MCW2_9PROT</name>
<feature type="compositionally biased region" description="Basic and acidic residues" evidence="4">
    <location>
        <begin position="1"/>
        <end position="10"/>
    </location>
</feature>
<feature type="transmembrane region" description="Helical" evidence="5">
    <location>
        <begin position="94"/>
        <end position="112"/>
    </location>
</feature>
<feature type="transmembrane region" description="Helical" evidence="5">
    <location>
        <begin position="222"/>
        <end position="240"/>
    </location>
</feature>
<feature type="transmembrane region" description="Helical" evidence="5">
    <location>
        <begin position="294"/>
        <end position="312"/>
    </location>
</feature>
<evidence type="ECO:0000256" key="4">
    <source>
        <dbReference type="SAM" id="MobiDB-lite"/>
    </source>
</evidence>
<keyword evidence="8" id="KW-1185">Reference proteome</keyword>
<feature type="transmembrane region" description="Helical" evidence="5">
    <location>
        <begin position="260"/>
        <end position="282"/>
    </location>
</feature>